<dbReference type="EMBL" id="JABAGD010000004">
    <property type="protein sequence ID" value="NMF03800.1"/>
    <property type="molecule type" value="Genomic_DNA"/>
</dbReference>
<dbReference type="AlphaFoldDB" id="A0A7X9XN46"/>
<dbReference type="GO" id="GO:0016829">
    <property type="term" value="F:lyase activity"/>
    <property type="evidence" value="ECO:0007669"/>
    <property type="project" value="UniProtKB-UniRule"/>
</dbReference>
<evidence type="ECO:0000313" key="6">
    <source>
        <dbReference type="Proteomes" id="UP000587880"/>
    </source>
</evidence>
<dbReference type="PANTHER" id="PTHR36566:SF1">
    <property type="entry name" value="PYRIDINIUM-3,5-BISTHIOCARBOXYLIC ACID MONONUCLEOTIDE NICKEL INSERTION PROTEIN"/>
    <property type="match status" value="1"/>
</dbReference>
<comment type="similarity">
    <text evidence="3">Belongs to the LarC family.</text>
</comment>
<sequence>MRILYYDCFCGISGDMNLAAMLNLGVPKEYLFKEISKLNLNSEYDIQINSSEKLGITGTRVDVILKDELNNADNIGYKDFEHCSNDIIKDHSHSHVHDEEHNHHDHSHGEDASHNHEHNHPHSHEHDCSHNHEPAHVHNHSGNHEHHHRNLKDIENIINSSDLSEKVKNLSLNMFMRVAEAEAKVHGKTLYEVHFHEVGAIDSIVDIVGAAICLDYLKVDKIMASHVQVGGGFVKCAHGLMPVPAPATVEILKGIPINVGVVQFETTTPTGAAILAENVQEFTSKMDFSIKKIGYGIGHRDLDIPNVLRIYLGEDSRLEKIEEQYILETNIDDMNPEFYGYIEEKLFDAGALDVFKTPIFMKKGRPGIKLSVLISEKIEKDILDIVFEETTSIGVRKYKVEKIMLNREFSKVETQYGEVTIKKSYYKGNLVKYKPEYEECKKIAKENNITMEKVYREVYKQTSNIYNE</sequence>
<comment type="function">
    <text evidence="3">Involved in the biosynthesis of a nickel-pincer cofactor ((SCS)Ni(II) pincer complex). Binds Ni(2+), and functions in nickel delivery to pyridinium-3,5-bisthiocarboxylic acid mononucleotide (P2TMN), to form the mature cofactor. Is thus probably required for the activation of nickel-pincer cofactor-dependent enzymes.</text>
</comment>
<dbReference type="Gene3D" id="3.30.70.1380">
    <property type="entry name" value="Transcriptional regulatory protein pf0864 domain like"/>
    <property type="match status" value="1"/>
</dbReference>
<keyword evidence="2 3" id="KW-0456">Lyase</keyword>
<dbReference type="NCBIfam" id="TIGR00299">
    <property type="entry name" value="nickel pincer cofactor biosynthesis protein LarC"/>
    <property type="match status" value="1"/>
</dbReference>
<dbReference type="Gene3D" id="3.10.20.300">
    <property type="entry name" value="mk0293 like domain"/>
    <property type="match status" value="1"/>
</dbReference>
<evidence type="ECO:0000256" key="4">
    <source>
        <dbReference type="SAM" id="MobiDB-lite"/>
    </source>
</evidence>
<evidence type="ECO:0000256" key="2">
    <source>
        <dbReference type="ARBA" id="ARBA00023239"/>
    </source>
</evidence>
<feature type="compositionally biased region" description="Basic residues" evidence="4">
    <location>
        <begin position="137"/>
        <end position="148"/>
    </location>
</feature>
<dbReference type="GO" id="GO:0051604">
    <property type="term" value="P:protein maturation"/>
    <property type="evidence" value="ECO:0007669"/>
    <property type="project" value="UniProtKB-UniRule"/>
</dbReference>
<gene>
    <name evidence="3 5" type="primary">larC</name>
    <name evidence="5" type="ORF">HF849_03380</name>
</gene>
<name>A0A7X9XN46_CLOBE</name>
<evidence type="ECO:0000256" key="3">
    <source>
        <dbReference type="HAMAP-Rule" id="MF_01074"/>
    </source>
</evidence>
<reference evidence="5 6" key="1">
    <citation type="submission" date="2020-04" db="EMBL/GenBank/DDBJ databases">
        <authorList>
            <person name="Hitch T.C.A."/>
            <person name="Wylensek D."/>
            <person name="Clavel T."/>
        </authorList>
    </citation>
    <scope>NUCLEOTIDE SEQUENCE [LARGE SCALE GENOMIC DNA]</scope>
    <source>
        <strain evidence="5 6">WB01_NA02</strain>
    </source>
</reference>
<dbReference type="GO" id="GO:0016151">
    <property type="term" value="F:nickel cation binding"/>
    <property type="evidence" value="ECO:0007669"/>
    <property type="project" value="UniProtKB-UniRule"/>
</dbReference>
<dbReference type="Pfam" id="PF01969">
    <property type="entry name" value="Ni_insertion"/>
    <property type="match status" value="1"/>
</dbReference>
<dbReference type="PANTHER" id="PTHR36566">
    <property type="entry name" value="NICKEL INSERTION PROTEIN-RELATED"/>
    <property type="match status" value="1"/>
</dbReference>
<comment type="catalytic activity">
    <reaction evidence="3">
        <text>Ni(II)-pyridinium-3,5-bisthiocarboxylate mononucleotide = pyridinium-3,5-bisthiocarboxylate mononucleotide + Ni(2+)</text>
        <dbReference type="Rhea" id="RHEA:54784"/>
        <dbReference type="ChEBI" id="CHEBI:49786"/>
        <dbReference type="ChEBI" id="CHEBI:137372"/>
        <dbReference type="ChEBI" id="CHEBI:137373"/>
        <dbReference type="EC" id="4.99.1.12"/>
    </reaction>
</comment>
<comment type="caution">
    <text evidence="5">The sequence shown here is derived from an EMBL/GenBank/DDBJ whole genome shotgun (WGS) entry which is preliminary data.</text>
</comment>
<feature type="region of interest" description="Disordered" evidence="4">
    <location>
        <begin position="93"/>
        <end position="148"/>
    </location>
</feature>
<organism evidence="5 6">
    <name type="scientific">Clostridium beijerinckii</name>
    <name type="common">Clostridium MP</name>
    <dbReference type="NCBI Taxonomy" id="1520"/>
    <lineage>
        <taxon>Bacteria</taxon>
        <taxon>Bacillati</taxon>
        <taxon>Bacillota</taxon>
        <taxon>Clostridia</taxon>
        <taxon>Eubacteriales</taxon>
        <taxon>Clostridiaceae</taxon>
        <taxon>Clostridium</taxon>
    </lineage>
</organism>
<evidence type="ECO:0000313" key="5">
    <source>
        <dbReference type="EMBL" id="NMF03800.1"/>
    </source>
</evidence>
<dbReference type="Proteomes" id="UP000587880">
    <property type="component" value="Unassembled WGS sequence"/>
</dbReference>
<dbReference type="InterPro" id="IPR002822">
    <property type="entry name" value="Ni_insertion"/>
</dbReference>
<accession>A0A7X9XN46</accession>
<keyword evidence="1 3" id="KW-0533">Nickel</keyword>
<dbReference type="HAMAP" id="MF_01074">
    <property type="entry name" value="LarC"/>
    <property type="match status" value="1"/>
</dbReference>
<proteinExistence type="inferred from homology"/>
<evidence type="ECO:0000256" key="1">
    <source>
        <dbReference type="ARBA" id="ARBA00022596"/>
    </source>
</evidence>
<dbReference type="EC" id="4.99.1.12" evidence="3"/>
<protein>
    <recommendedName>
        <fullName evidence="3">Pyridinium-3,5-bisthiocarboxylic acid mononucleotide nickel insertion protein</fullName>
        <shortName evidence="3">P2TMN nickel insertion protein</shortName>
        <ecNumber evidence="3">4.99.1.12</ecNumber>
    </recommendedName>
    <alternativeName>
        <fullName evidence="3">Nickel-pincer cofactor biosynthesis protein LarC</fullName>
    </alternativeName>
</protein>
<feature type="compositionally biased region" description="Basic and acidic residues" evidence="4">
    <location>
        <begin position="93"/>
        <end position="136"/>
    </location>
</feature>
<dbReference type="RefSeq" id="WP_168981111.1">
    <property type="nucleotide sequence ID" value="NZ_JABAGD010000004.1"/>
</dbReference>